<dbReference type="Gene3D" id="2.40.30.10">
    <property type="entry name" value="Translation factors"/>
    <property type="match status" value="1"/>
</dbReference>
<feature type="domain" description="RsdA/BaiN/AoA(So)-like insert" evidence="5">
    <location>
        <begin position="189"/>
        <end position="350"/>
    </location>
</feature>
<evidence type="ECO:0000256" key="2">
    <source>
        <dbReference type="ARBA" id="ARBA00022630"/>
    </source>
</evidence>
<dbReference type="PRINTS" id="PR00411">
    <property type="entry name" value="PNDRDTASEI"/>
</dbReference>
<dbReference type="EMBL" id="DXCQ01000028">
    <property type="protein sequence ID" value="HIY96605.1"/>
    <property type="molecule type" value="Genomic_DNA"/>
</dbReference>
<accession>A0A9D1ZVG1</accession>
<dbReference type="PANTHER" id="PTHR42887:SF2">
    <property type="entry name" value="OS12G0638800 PROTEIN"/>
    <property type="match status" value="1"/>
</dbReference>
<evidence type="ECO:0000313" key="7">
    <source>
        <dbReference type="Proteomes" id="UP000886750"/>
    </source>
</evidence>
<comment type="caution">
    <text evidence="6">The sequence shown here is derived from an EMBL/GenBank/DDBJ whole genome shotgun (WGS) entry which is preliminary data.</text>
</comment>
<dbReference type="InterPro" id="IPR055178">
    <property type="entry name" value="RsdA/BaiN/AoA(So)-like_dom"/>
</dbReference>
<comment type="cofactor">
    <cofactor evidence="1">
        <name>FAD</name>
        <dbReference type="ChEBI" id="CHEBI:57692"/>
    </cofactor>
</comment>
<dbReference type="Proteomes" id="UP000886750">
    <property type="component" value="Unassembled WGS sequence"/>
</dbReference>
<dbReference type="SUPFAM" id="SSF51905">
    <property type="entry name" value="FAD/NAD(P)-binding domain"/>
    <property type="match status" value="1"/>
</dbReference>
<dbReference type="Gene3D" id="1.10.8.260">
    <property type="entry name" value="HI0933 insert domain-like"/>
    <property type="match status" value="1"/>
</dbReference>
<feature type="domain" description="RsdA/BaiN/AoA(So)-like Rossmann fold-like" evidence="4">
    <location>
        <begin position="3"/>
        <end position="403"/>
    </location>
</feature>
<name>A0A9D1ZVG1_9FIRM</name>
<dbReference type="PANTHER" id="PTHR42887">
    <property type="entry name" value="OS12G0638800 PROTEIN"/>
    <property type="match status" value="1"/>
</dbReference>
<protein>
    <submittedName>
        <fullName evidence="6">NAD(P)/FAD-dependent oxidoreductase</fullName>
    </submittedName>
</protein>
<dbReference type="InterPro" id="IPR057661">
    <property type="entry name" value="RsdA/BaiN/AoA(So)_Rossmann"/>
</dbReference>
<dbReference type="SUPFAM" id="SSF160996">
    <property type="entry name" value="HI0933 insert domain-like"/>
    <property type="match status" value="1"/>
</dbReference>
<proteinExistence type="predicted"/>
<dbReference type="NCBIfam" id="TIGR00275">
    <property type="entry name" value="aminoacetone oxidase family FAD-binding enzyme"/>
    <property type="match status" value="1"/>
</dbReference>
<dbReference type="Pfam" id="PF03486">
    <property type="entry name" value="HI0933_like"/>
    <property type="match status" value="1"/>
</dbReference>
<evidence type="ECO:0000259" key="5">
    <source>
        <dbReference type="Pfam" id="PF22780"/>
    </source>
</evidence>
<keyword evidence="2" id="KW-0285">Flavoprotein</keyword>
<dbReference type="Gene3D" id="3.50.50.60">
    <property type="entry name" value="FAD/NAD(P)-binding domain"/>
    <property type="match status" value="1"/>
</dbReference>
<reference evidence="6" key="1">
    <citation type="journal article" date="2021" name="PeerJ">
        <title>Extensive microbial diversity within the chicken gut microbiome revealed by metagenomics and culture.</title>
        <authorList>
            <person name="Gilroy R."/>
            <person name="Ravi A."/>
            <person name="Getino M."/>
            <person name="Pursley I."/>
            <person name="Horton D.L."/>
            <person name="Alikhan N.F."/>
            <person name="Baker D."/>
            <person name="Gharbi K."/>
            <person name="Hall N."/>
            <person name="Watson M."/>
            <person name="Adriaenssens E.M."/>
            <person name="Foster-Nyarko E."/>
            <person name="Jarju S."/>
            <person name="Secka A."/>
            <person name="Antonio M."/>
            <person name="Oren A."/>
            <person name="Chaudhuri R.R."/>
            <person name="La Ragione R."/>
            <person name="Hildebrand F."/>
            <person name="Pallen M.J."/>
        </authorList>
    </citation>
    <scope>NUCLEOTIDE SEQUENCE</scope>
    <source>
        <strain evidence="6">1345</strain>
    </source>
</reference>
<keyword evidence="3" id="KW-0274">FAD</keyword>
<dbReference type="InterPro" id="IPR023166">
    <property type="entry name" value="BaiN-like_dom_sf"/>
</dbReference>
<reference evidence="6" key="2">
    <citation type="submission" date="2021-04" db="EMBL/GenBank/DDBJ databases">
        <authorList>
            <person name="Gilroy R."/>
        </authorList>
    </citation>
    <scope>NUCLEOTIDE SEQUENCE</scope>
    <source>
        <strain evidence="6">1345</strain>
    </source>
</reference>
<organism evidence="6 7">
    <name type="scientific">Candidatus Borkfalkia excrementigallinarum</name>
    <dbReference type="NCBI Taxonomy" id="2838506"/>
    <lineage>
        <taxon>Bacteria</taxon>
        <taxon>Bacillati</taxon>
        <taxon>Bacillota</taxon>
        <taxon>Clostridia</taxon>
        <taxon>Christensenellales</taxon>
        <taxon>Christensenellaceae</taxon>
        <taxon>Candidatus Borkfalkia</taxon>
    </lineage>
</organism>
<evidence type="ECO:0000313" key="6">
    <source>
        <dbReference type="EMBL" id="HIY96605.1"/>
    </source>
</evidence>
<dbReference type="InterPro" id="IPR036188">
    <property type="entry name" value="FAD/NAD-bd_sf"/>
</dbReference>
<evidence type="ECO:0000259" key="4">
    <source>
        <dbReference type="Pfam" id="PF03486"/>
    </source>
</evidence>
<evidence type="ECO:0000256" key="3">
    <source>
        <dbReference type="ARBA" id="ARBA00022827"/>
    </source>
</evidence>
<dbReference type="InterPro" id="IPR004792">
    <property type="entry name" value="BaiN-like"/>
</dbReference>
<sequence>MKKVVVIGAGASGLMAAYAAAERGNSVTVLERNEKAGKKIYITGKGRCNVTNAVPPDIFLENVVHNAKFLRGCIYSFPPERLMRFFEEHGLRLKVERGNRVFPASDHASDVTKCLEKACIGAGVRFQYNGKVSEIQKTGEEFCVRFDGGVLNADAVILCTGGVSYPGTGSTGDGYVFAEKFALNLIPRKPALCGIECEMDGLRMLQGLSLKNVRISAYCGQKTVGSFFGELLFTHFGVSGPIVLSLSSLLNAQPIKNVKLNIDLKPAMGAEILDKRILRDFEPAKNKQIQNALGRLLPKSLILPVLHFAHILPDAPVNSITREQRAALVRAVKAFPLTPLSLRPIGEAIVTSGGVDVKEVDPKTMESKKVSGLYICGELLDVDAFTGGFNLHIAFATGYAAGSAIA</sequence>
<dbReference type="AlphaFoldDB" id="A0A9D1ZVG1"/>
<evidence type="ECO:0000256" key="1">
    <source>
        <dbReference type="ARBA" id="ARBA00001974"/>
    </source>
</evidence>
<gene>
    <name evidence="6" type="ORF">H9729_02855</name>
</gene>
<dbReference type="Pfam" id="PF22780">
    <property type="entry name" value="HI0933_like_1st"/>
    <property type="match status" value="1"/>
</dbReference>